<evidence type="ECO:0000256" key="4">
    <source>
        <dbReference type="ARBA" id="ARBA00023049"/>
    </source>
</evidence>
<comment type="cofactor">
    <cofactor evidence="1">
        <name>Zn(2+)</name>
        <dbReference type="ChEBI" id="CHEBI:29105"/>
    </cofactor>
</comment>
<reference evidence="7" key="1">
    <citation type="journal article" date="2017" name="Front. Plant Sci.">
        <title>Climate Clever Clovers: New Paradigm to Reduce the Environmental Footprint of Ruminants by Breeding Low Methanogenic Forages Utilizing Haplotype Variation.</title>
        <authorList>
            <person name="Kaur P."/>
            <person name="Appels R."/>
            <person name="Bayer P.E."/>
            <person name="Keeble-Gagnere G."/>
            <person name="Wang J."/>
            <person name="Hirakawa H."/>
            <person name="Shirasawa K."/>
            <person name="Vercoe P."/>
            <person name="Stefanova K."/>
            <person name="Durmic Z."/>
            <person name="Nichols P."/>
            <person name="Revell C."/>
            <person name="Isobe S.N."/>
            <person name="Edwards D."/>
            <person name="Erskine W."/>
        </authorList>
    </citation>
    <scope>NUCLEOTIDE SEQUENCE [LARGE SCALE GENOMIC DNA]</scope>
    <source>
        <strain evidence="7">cv. Daliak</strain>
    </source>
</reference>
<keyword evidence="4" id="KW-0482">Metalloprotease</keyword>
<keyword evidence="7" id="KW-1185">Reference proteome</keyword>
<proteinExistence type="inferred from homology"/>
<dbReference type="PANTHER" id="PTHR10201">
    <property type="entry name" value="MATRIX METALLOPROTEINASE"/>
    <property type="match status" value="1"/>
</dbReference>
<dbReference type="SUPFAM" id="SSF55486">
    <property type="entry name" value="Metalloproteases ('zincins'), catalytic domain"/>
    <property type="match status" value="1"/>
</dbReference>
<keyword evidence="3 5" id="KW-0732">Signal</keyword>
<evidence type="ECO:0000256" key="3">
    <source>
        <dbReference type="ARBA" id="ARBA00022729"/>
    </source>
</evidence>
<comment type="similarity">
    <text evidence="2">Belongs to the peptidase M10A family.</text>
</comment>
<accession>A0A2Z6NCE6</accession>
<keyword evidence="4" id="KW-0378">Hydrolase</keyword>
<dbReference type="InterPro" id="IPR036365">
    <property type="entry name" value="PGBD-like_sf"/>
</dbReference>
<dbReference type="PANTHER" id="PTHR10201:SF291">
    <property type="entry name" value="MATRIX METALLOPROTEINASE 1, ISOFORM C-RELATED"/>
    <property type="match status" value="1"/>
</dbReference>
<feature type="chain" id="PRO_5016370390" evidence="5">
    <location>
        <begin position="24"/>
        <end position="253"/>
    </location>
</feature>
<dbReference type="AlphaFoldDB" id="A0A2Z6NCE6"/>
<dbReference type="OrthoDB" id="406838at2759"/>
<organism evidence="6 7">
    <name type="scientific">Trifolium subterraneum</name>
    <name type="common">Subterranean clover</name>
    <dbReference type="NCBI Taxonomy" id="3900"/>
    <lineage>
        <taxon>Eukaryota</taxon>
        <taxon>Viridiplantae</taxon>
        <taxon>Streptophyta</taxon>
        <taxon>Embryophyta</taxon>
        <taxon>Tracheophyta</taxon>
        <taxon>Spermatophyta</taxon>
        <taxon>Magnoliopsida</taxon>
        <taxon>eudicotyledons</taxon>
        <taxon>Gunneridae</taxon>
        <taxon>Pentapetalae</taxon>
        <taxon>rosids</taxon>
        <taxon>fabids</taxon>
        <taxon>Fabales</taxon>
        <taxon>Fabaceae</taxon>
        <taxon>Papilionoideae</taxon>
        <taxon>50 kb inversion clade</taxon>
        <taxon>NPAAA clade</taxon>
        <taxon>Hologalegina</taxon>
        <taxon>IRL clade</taxon>
        <taxon>Trifolieae</taxon>
        <taxon>Trifolium</taxon>
    </lineage>
</organism>
<dbReference type="InterPro" id="IPR024079">
    <property type="entry name" value="MetalloPept_cat_dom_sf"/>
</dbReference>
<evidence type="ECO:0000256" key="2">
    <source>
        <dbReference type="ARBA" id="ARBA00010370"/>
    </source>
</evidence>
<dbReference type="GO" id="GO:0030574">
    <property type="term" value="P:collagen catabolic process"/>
    <property type="evidence" value="ECO:0007669"/>
    <property type="project" value="TreeGrafter"/>
</dbReference>
<dbReference type="Gene3D" id="3.40.390.10">
    <property type="entry name" value="Collagenase (Catalytic Domain)"/>
    <property type="match status" value="1"/>
</dbReference>
<gene>
    <name evidence="6" type="ORF">TSUD_219860</name>
</gene>
<evidence type="ECO:0000313" key="6">
    <source>
        <dbReference type="EMBL" id="GAU39743.1"/>
    </source>
</evidence>
<sequence>MRTQKTFTILLLLSFLFADVSESAFPNLIEDFFGFVSKVPPAELRDEFNPLAKLLPRKPRKAIYGHSHSFDFIKLYKSVQKYKKRFEKIQDELEFLDNALDFIDNLQSFSNSPLSQSNSSDKLESTDLLSRIKENFNLTGEPDLNTMKIITKPRCDFPDKINGTDTFTKITNKQLSIKRWWKNEKKNNLTYAFSYNVPVNVRSLFKATFNSWLKSCGWKFTETKSFKDSDILIAFVKVDGEGGAVESWDCIVG</sequence>
<evidence type="ECO:0000313" key="7">
    <source>
        <dbReference type="Proteomes" id="UP000242715"/>
    </source>
</evidence>
<dbReference type="EMBL" id="DF973776">
    <property type="protein sequence ID" value="GAU39743.1"/>
    <property type="molecule type" value="Genomic_DNA"/>
</dbReference>
<dbReference type="Proteomes" id="UP000242715">
    <property type="component" value="Unassembled WGS sequence"/>
</dbReference>
<dbReference type="SUPFAM" id="SSF47090">
    <property type="entry name" value="PGBD-like"/>
    <property type="match status" value="1"/>
</dbReference>
<feature type="signal peptide" evidence="5">
    <location>
        <begin position="1"/>
        <end position="23"/>
    </location>
</feature>
<keyword evidence="4" id="KW-0645">Protease</keyword>
<protein>
    <submittedName>
        <fullName evidence="6">Uncharacterized protein</fullName>
    </submittedName>
</protein>
<evidence type="ECO:0000256" key="1">
    <source>
        <dbReference type="ARBA" id="ARBA00001947"/>
    </source>
</evidence>
<evidence type="ECO:0000256" key="5">
    <source>
        <dbReference type="SAM" id="SignalP"/>
    </source>
</evidence>
<dbReference type="GO" id="GO:0004222">
    <property type="term" value="F:metalloendopeptidase activity"/>
    <property type="evidence" value="ECO:0007669"/>
    <property type="project" value="TreeGrafter"/>
</dbReference>
<dbReference type="GO" id="GO:0030198">
    <property type="term" value="P:extracellular matrix organization"/>
    <property type="evidence" value="ECO:0007669"/>
    <property type="project" value="TreeGrafter"/>
</dbReference>
<name>A0A2Z6NCE6_TRISU</name>